<proteinExistence type="predicted"/>
<dbReference type="OrthoDB" id="195679at2759"/>
<dbReference type="HOGENOM" id="CLU_1645467_0_0_1"/>
<feature type="region of interest" description="Disordered" evidence="1">
    <location>
        <begin position="48"/>
        <end position="85"/>
    </location>
</feature>
<name>N6UEC8_DENPD</name>
<evidence type="ECO:0000256" key="1">
    <source>
        <dbReference type="SAM" id="MobiDB-lite"/>
    </source>
</evidence>
<sequence>MQNREYFEINQPSIGVVLHKSEKSVARVLAIIYLPLYDVSLSEAHSSPMLASRTGTKSATPSPVAPGSRRKTLSVSSQEWPTNEDDIDRLVSMHHNRSSLSSLGVKNQEEMLMHCNTPEKCIATIMSTQGRIQGGGYGGQDLPIQFSIQGSQSEFSGSNGS</sequence>
<evidence type="ECO:0000313" key="2">
    <source>
        <dbReference type="EMBL" id="ENN77007.1"/>
    </source>
</evidence>
<reference evidence="2" key="1">
    <citation type="journal article" date="2013" name="Genome Biol.">
        <title>Draft genome of the mountain pine beetle, Dendroctonus ponderosae Hopkins, a major forest pest.</title>
        <authorList>
            <person name="Keeling C.I."/>
            <person name="Yuen M.M."/>
            <person name="Liao N.Y."/>
            <person name="Docking T.R."/>
            <person name="Chan S.K."/>
            <person name="Taylor G.A."/>
            <person name="Palmquist D.L."/>
            <person name="Jackman S.D."/>
            <person name="Nguyen A."/>
            <person name="Li M."/>
            <person name="Henderson H."/>
            <person name="Janes J.K."/>
            <person name="Zhao Y."/>
            <person name="Pandoh P."/>
            <person name="Moore R."/>
            <person name="Sperling F.A."/>
            <person name="Huber D.P."/>
            <person name="Birol I."/>
            <person name="Jones S.J."/>
            <person name="Bohlmann J."/>
        </authorList>
    </citation>
    <scope>NUCLEOTIDE SEQUENCE</scope>
</reference>
<dbReference type="EMBL" id="KB740960">
    <property type="protein sequence ID" value="ENN77007.1"/>
    <property type="molecule type" value="Genomic_DNA"/>
</dbReference>
<feature type="non-terminal residue" evidence="2">
    <location>
        <position position="1"/>
    </location>
</feature>
<dbReference type="AlphaFoldDB" id="N6UEC8"/>
<organism evidence="2">
    <name type="scientific">Dendroctonus ponderosae</name>
    <name type="common">Mountain pine beetle</name>
    <dbReference type="NCBI Taxonomy" id="77166"/>
    <lineage>
        <taxon>Eukaryota</taxon>
        <taxon>Metazoa</taxon>
        <taxon>Ecdysozoa</taxon>
        <taxon>Arthropoda</taxon>
        <taxon>Hexapoda</taxon>
        <taxon>Insecta</taxon>
        <taxon>Pterygota</taxon>
        <taxon>Neoptera</taxon>
        <taxon>Endopterygota</taxon>
        <taxon>Coleoptera</taxon>
        <taxon>Polyphaga</taxon>
        <taxon>Cucujiformia</taxon>
        <taxon>Curculionidae</taxon>
        <taxon>Scolytinae</taxon>
        <taxon>Dendroctonus</taxon>
    </lineage>
</organism>
<gene>
    <name evidence="2" type="ORF">YQE_06501</name>
</gene>
<protein>
    <submittedName>
        <fullName evidence="2">Uncharacterized protein</fullName>
    </submittedName>
</protein>
<accession>N6UEC8</accession>